<keyword evidence="2" id="KW-1185">Reference proteome</keyword>
<evidence type="ECO:0000313" key="2">
    <source>
        <dbReference type="Proteomes" id="UP000199226"/>
    </source>
</evidence>
<protein>
    <submittedName>
        <fullName evidence="1">Uncharacterized protein</fullName>
    </submittedName>
</protein>
<organism evidence="1 2">
    <name type="scientific">Daejeonella rubra</name>
    <dbReference type="NCBI Taxonomy" id="990371"/>
    <lineage>
        <taxon>Bacteria</taxon>
        <taxon>Pseudomonadati</taxon>
        <taxon>Bacteroidota</taxon>
        <taxon>Sphingobacteriia</taxon>
        <taxon>Sphingobacteriales</taxon>
        <taxon>Sphingobacteriaceae</taxon>
        <taxon>Daejeonella</taxon>
    </lineage>
</organism>
<dbReference type="Proteomes" id="UP000199226">
    <property type="component" value="Unassembled WGS sequence"/>
</dbReference>
<gene>
    <name evidence="1" type="ORF">SAMN05421813_11736</name>
</gene>
<dbReference type="EMBL" id="FNHH01000017">
    <property type="protein sequence ID" value="SDM61895.1"/>
    <property type="molecule type" value="Genomic_DNA"/>
</dbReference>
<name>A0A1G9UQT7_9SPHI</name>
<evidence type="ECO:0000313" key="1">
    <source>
        <dbReference type="EMBL" id="SDM61895.1"/>
    </source>
</evidence>
<reference evidence="2" key="1">
    <citation type="submission" date="2016-10" db="EMBL/GenBank/DDBJ databases">
        <authorList>
            <person name="Varghese N."/>
            <person name="Submissions S."/>
        </authorList>
    </citation>
    <scope>NUCLEOTIDE SEQUENCE [LARGE SCALE GENOMIC DNA]</scope>
    <source>
        <strain evidence="2">DSM 24536</strain>
    </source>
</reference>
<accession>A0A1G9UQT7</accession>
<dbReference type="AlphaFoldDB" id="A0A1G9UQT7"/>
<proteinExistence type="predicted"/>
<dbReference type="STRING" id="990371.SAMN05421813_11736"/>
<sequence>MLIQTIFKRNFSIIILFDVEAVLNCIELEDYIKLSLNY</sequence>